<evidence type="ECO:0000256" key="8">
    <source>
        <dbReference type="SAM" id="MobiDB-lite"/>
    </source>
</evidence>
<dbReference type="Pfam" id="PF02984">
    <property type="entry name" value="Cyclin_C"/>
    <property type="match status" value="1"/>
</dbReference>
<evidence type="ECO:0000259" key="9">
    <source>
        <dbReference type="SMART" id="SM00385"/>
    </source>
</evidence>
<proteinExistence type="inferred from homology"/>
<dbReference type="Pfam" id="PF00134">
    <property type="entry name" value="Cyclin_N"/>
    <property type="match status" value="1"/>
</dbReference>
<evidence type="ECO:0000256" key="6">
    <source>
        <dbReference type="ARBA" id="ARBA00032263"/>
    </source>
</evidence>
<sequence>MDKVNKMCAKDEERPIRVTRAKTRALRGIPPRSRPSSKNEQKNMSRANSKRAATSEDQTFVVVPALVQNKRRAVLTDVTNICAKSHDKCTEASKFTAKGVYTKKSTKLASGVSSEVSSTQENVGAKLAEDLSTIRMVESIDTISERVIPGTKPSMQDSVESDELLSSSKNDVDVISEKPRTSNSLAIVDIDSELKDPQIWSSYASDMYNNIRVTELKRETLTNYMEKLQTDINPSMRGILVDWLVEVSEEYRLVPDALYLTVNLIDRYLSTKFIQKQRLQLLGVTSMLIASKYEEMCPPRVEEFCFITDNTYTKEEVLRMEREILNVMHFQLSVPTIKTFLRRFIQAAQSSYKAPCVELEFLANYLAELALVEYSFFQFLPSLVAASAVFLARWTLNDSEHPWNPTLEHYANYKASELKTVVLALQDLQLNSKGCPLNAVRDKYKQQKFNCVANLSPKPVQSLFQAQVARFPCKTKLLRDDTVQRVS</sequence>
<evidence type="ECO:0000259" key="10">
    <source>
        <dbReference type="SMART" id="SM01332"/>
    </source>
</evidence>
<evidence type="ECO:0000256" key="2">
    <source>
        <dbReference type="ARBA" id="ARBA00011177"/>
    </source>
</evidence>
<dbReference type="PROSITE" id="PS00292">
    <property type="entry name" value="CYCLINS"/>
    <property type="match status" value="1"/>
</dbReference>
<dbReference type="GO" id="GO:0016538">
    <property type="term" value="F:cyclin-dependent protein serine/threonine kinase regulator activity"/>
    <property type="evidence" value="ECO:0007669"/>
    <property type="project" value="InterPro"/>
</dbReference>
<feature type="domain" description="Cyclin C-terminal" evidence="10">
    <location>
        <begin position="335"/>
        <end position="458"/>
    </location>
</feature>
<dbReference type="AlphaFoldDB" id="A0AAN9MIP0"/>
<evidence type="ECO:0000256" key="5">
    <source>
        <dbReference type="ARBA" id="ARBA00023306"/>
    </source>
</evidence>
<dbReference type="PANTHER" id="PTHR10177">
    <property type="entry name" value="CYCLINS"/>
    <property type="match status" value="1"/>
</dbReference>
<evidence type="ECO:0000313" key="11">
    <source>
        <dbReference type="EMBL" id="KAK7352753.1"/>
    </source>
</evidence>
<feature type="domain" description="Cyclin-like" evidence="9">
    <location>
        <begin position="339"/>
        <end position="427"/>
    </location>
</feature>
<dbReference type="InterPro" id="IPR036915">
    <property type="entry name" value="Cyclin-like_sf"/>
</dbReference>
<dbReference type="GO" id="GO:0044772">
    <property type="term" value="P:mitotic cell cycle phase transition"/>
    <property type="evidence" value="ECO:0007669"/>
    <property type="project" value="InterPro"/>
</dbReference>
<dbReference type="FunFam" id="1.10.472.10:FF:000013">
    <property type="entry name" value="Cyclin A1"/>
    <property type="match status" value="1"/>
</dbReference>
<keyword evidence="3" id="KW-0132">Cell division</keyword>
<organism evidence="11 12">
    <name type="scientific">Phaseolus coccineus</name>
    <name type="common">Scarlet runner bean</name>
    <name type="synonym">Phaseolus multiflorus</name>
    <dbReference type="NCBI Taxonomy" id="3886"/>
    <lineage>
        <taxon>Eukaryota</taxon>
        <taxon>Viridiplantae</taxon>
        <taxon>Streptophyta</taxon>
        <taxon>Embryophyta</taxon>
        <taxon>Tracheophyta</taxon>
        <taxon>Spermatophyta</taxon>
        <taxon>Magnoliopsida</taxon>
        <taxon>eudicotyledons</taxon>
        <taxon>Gunneridae</taxon>
        <taxon>Pentapetalae</taxon>
        <taxon>rosids</taxon>
        <taxon>fabids</taxon>
        <taxon>Fabales</taxon>
        <taxon>Fabaceae</taxon>
        <taxon>Papilionoideae</taxon>
        <taxon>50 kb inversion clade</taxon>
        <taxon>NPAAA clade</taxon>
        <taxon>indigoferoid/millettioid clade</taxon>
        <taxon>Phaseoleae</taxon>
        <taxon>Phaseolus</taxon>
    </lineage>
</organism>
<dbReference type="CDD" id="cd20506">
    <property type="entry name" value="CYCLIN_AtCycA-like_rpt2"/>
    <property type="match status" value="1"/>
</dbReference>
<dbReference type="InterPro" id="IPR046965">
    <property type="entry name" value="Cyclin_A/B-like"/>
</dbReference>
<dbReference type="EMBL" id="JAYMYR010000007">
    <property type="protein sequence ID" value="KAK7352753.1"/>
    <property type="molecule type" value="Genomic_DNA"/>
</dbReference>
<dbReference type="PIRSF" id="PIRSF001771">
    <property type="entry name" value="Cyclin_A_B_D_E"/>
    <property type="match status" value="1"/>
</dbReference>
<feature type="compositionally biased region" description="Basic and acidic residues" evidence="8">
    <location>
        <begin position="1"/>
        <end position="16"/>
    </location>
</feature>
<evidence type="ECO:0000256" key="7">
    <source>
        <dbReference type="RuleBase" id="RU000383"/>
    </source>
</evidence>
<dbReference type="SUPFAM" id="SSF47954">
    <property type="entry name" value="Cyclin-like"/>
    <property type="match status" value="2"/>
</dbReference>
<feature type="compositionally biased region" description="Polar residues" evidence="8">
    <location>
        <begin position="44"/>
        <end position="55"/>
    </location>
</feature>
<dbReference type="InterPro" id="IPR013763">
    <property type="entry name" value="Cyclin-like_dom"/>
</dbReference>
<dbReference type="FunFam" id="1.10.472.10:FF:000167">
    <property type="entry name" value="Mitotic cyclin 6"/>
    <property type="match status" value="1"/>
</dbReference>
<dbReference type="SMART" id="SM00385">
    <property type="entry name" value="CYCLIN"/>
    <property type="match status" value="2"/>
</dbReference>
<dbReference type="InterPro" id="IPR006671">
    <property type="entry name" value="Cyclin_N"/>
</dbReference>
<gene>
    <name evidence="11" type="ORF">VNO80_18181</name>
</gene>
<dbReference type="Gene3D" id="1.10.472.10">
    <property type="entry name" value="Cyclin-like"/>
    <property type="match status" value="2"/>
</dbReference>
<comment type="subunit">
    <text evidence="2">Interacts with the CDC2 protein kinase to form a serine/threonine kinase holoenzyme complex also known as maturation promoting factor (MPF). The cyclin subunit imparts substrate specificity to the complex.</text>
</comment>
<evidence type="ECO:0000256" key="4">
    <source>
        <dbReference type="ARBA" id="ARBA00023127"/>
    </source>
</evidence>
<accession>A0AAN9MIP0</accession>
<keyword evidence="5" id="KW-0131">Cell cycle</keyword>
<dbReference type="InterPro" id="IPR039361">
    <property type="entry name" value="Cyclin"/>
</dbReference>
<name>A0AAN9MIP0_PHACN</name>
<evidence type="ECO:0000313" key="12">
    <source>
        <dbReference type="Proteomes" id="UP001374584"/>
    </source>
</evidence>
<comment type="caution">
    <text evidence="11">The sequence shown here is derived from an EMBL/GenBank/DDBJ whole genome shotgun (WGS) entry which is preliminary data.</text>
</comment>
<dbReference type="InterPro" id="IPR004367">
    <property type="entry name" value="Cyclin_C-dom"/>
</dbReference>
<dbReference type="InterPro" id="IPR048258">
    <property type="entry name" value="Cyclins_cyclin-box"/>
</dbReference>
<evidence type="ECO:0000256" key="1">
    <source>
        <dbReference type="ARBA" id="ARBA00006955"/>
    </source>
</evidence>
<dbReference type="GO" id="GO:0051301">
    <property type="term" value="P:cell division"/>
    <property type="evidence" value="ECO:0007669"/>
    <property type="project" value="UniProtKB-KW"/>
</dbReference>
<feature type="domain" description="Cyclin-like" evidence="9">
    <location>
        <begin position="242"/>
        <end position="326"/>
    </location>
</feature>
<evidence type="ECO:0000256" key="3">
    <source>
        <dbReference type="ARBA" id="ARBA00022618"/>
    </source>
</evidence>
<keyword evidence="4 7" id="KW-0195">Cyclin</keyword>
<comment type="similarity">
    <text evidence="1">Belongs to the cyclin family. Cyclin AB subfamily.</text>
</comment>
<reference evidence="11 12" key="1">
    <citation type="submission" date="2024-01" db="EMBL/GenBank/DDBJ databases">
        <title>The genomes of 5 underutilized Papilionoideae crops provide insights into root nodulation and disease resistanc.</title>
        <authorList>
            <person name="Jiang F."/>
        </authorList>
    </citation>
    <scope>NUCLEOTIDE SEQUENCE [LARGE SCALE GENOMIC DNA]</scope>
    <source>
        <strain evidence="11">JINMINGXINNONG_FW02</strain>
        <tissue evidence="11">Leaves</tissue>
    </source>
</reference>
<dbReference type="SMART" id="SM01332">
    <property type="entry name" value="Cyclin_C"/>
    <property type="match status" value="1"/>
</dbReference>
<dbReference type="Proteomes" id="UP001374584">
    <property type="component" value="Unassembled WGS sequence"/>
</dbReference>
<feature type="region of interest" description="Disordered" evidence="8">
    <location>
        <begin position="1"/>
        <end position="55"/>
    </location>
</feature>
<protein>
    <recommendedName>
        <fullName evidence="6">B-like cyclin</fullName>
    </recommendedName>
</protein>
<keyword evidence="12" id="KW-1185">Reference proteome</keyword>